<feature type="region of interest" description="Disordered" evidence="1">
    <location>
        <begin position="1"/>
        <end position="109"/>
    </location>
</feature>
<dbReference type="VEuPathDB" id="AmoebaDB:FDP41_003737"/>
<evidence type="ECO:0000256" key="1">
    <source>
        <dbReference type="SAM" id="MobiDB-lite"/>
    </source>
</evidence>
<dbReference type="Proteomes" id="UP000444721">
    <property type="component" value="Unassembled WGS sequence"/>
</dbReference>
<dbReference type="VEuPathDB" id="AmoebaDB:NF0077890"/>
<dbReference type="OrthoDB" id="10416276at2759"/>
<evidence type="ECO:0000313" key="3">
    <source>
        <dbReference type="Proteomes" id="UP000444721"/>
    </source>
</evidence>
<feature type="compositionally biased region" description="Acidic residues" evidence="1">
    <location>
        <begin position="1"/>
        <end position="12"/>
    </location>
</feature>
<name>A0A6A5BSB8_NAEFO</name>
<evidence type="ECO:0000313" key="2">
    <source>
        <dbReference type="EMBL" id="KAF0977084.1"/>
    </source>
</evidence>
<dbReference type="EMBL" id="VFQX01000035">
    <property type="protein sequence ID" value="KAF0977084.1"/>
    <property type="molecule type" value="Genomic_DNA"/>
</dbReference>
<protein>
    <submittedName>
        <fullName evidence="2">Uncharacterized protein</fullName>
    </submittedName>
</protein>
<proteinExistence type="predicted"/>
<feature type="compositionally biased region" description="Acidic residues" evidence="1">
    <location>
        <begin position="62"/>
        <end position="71"/>
    </location>
</feature>
<dbReference type="OMA" id="MENRTKF"/>
<sequence>MPSTHEEDDDVVEIGPIRSGSTNNANSINNSTGHYRHLFPDDIGRVEDVVGNINSHSTLQSVEEEENDSSNDENSQSGSIISDNEDEVSDEDDYEEYEEEEELNFNEKEENVDLREWKIVFPSVHEKQQVSELSSNNTRGDTEILPASSEFRPTHSPLTNIGNSHAFQQNHQESIIVVHDHQTNIKTTNEQHIPNIFIGMPKHERLAELLDPNESPISECTYILQTRSDDPTPYVPDHLYTSLVYQFYQSVLFHEKIRRKYEKVIADIKLVFHDTGEEVVKIVPIPEVNQKPIPANLIPEKQGGSSKEVISGDINGLELIKPISQRDDADSVMENRTKFNVDVVSFHYKHRPFCLQLRYYFPEDYPPSSPPTNNCDHPNDGPFCILHSAPFTTSARRKNSQRMIESKKRKKLQRLIDRKREKLQTHIANQQQQQQAASTTQPATLEDFANKLKELIYFSAVLPKEDQRVAIQAALRSLVQNDKDI</sequence>
<accession>A0A6A5BSB8</accession>
<dbReference type="RefSeq" id="XP_044561797.1">
    <property type="nucleotide sequence ID" value="XM_044707074.1"/>
</dbReference>
<comment type="caution">
    <text evidence="2">The sequence shown here is derived from an EMBL/GenBank/DDBJ whole genome shotgun (WGS) entry which is preliminary data.</text>
</comment>
<feature type="compositionally biased region" description="Basic and acidic residues" evidence="1">
    <location>
        <begin position="38"/>
        <end position="48"/>
    </location>
</feature>
<feature type="compositionally biased region" description="Low complexity" evidence="1">
    <location>
        <begin position="19"/>
        <end position="33"/>
    </location>
</feature>
<dbReference type="GeneID" id="68110955"/>
<feature type="compositionally biased region" description="Acidic residues" evidence="1">
    <location>
        <begin position="83"/>
        <end position="104"/>
    </location>
</feature>
<dbReference type="AlphaFoldDB" id="A0A6A5BSB8"/>
<keyword evidence="3" id="KW-1185">Reference proteome</keyword>
<gene>
    <name evidence="2" type="ORF">FDP41_003737</name>
</gene>
<reference evidence="2 3" key="1">
    <citation type="journal article" date="2019" name="Sci. Rep.">
        <title>Nanopore sequencing improves the draft genome of the human pathogenic amoeba Naegleria fowleri.</title>
        <authorList>
            <person name="Liechti N."/>
            <person name="Schurch N."/>
            <person name="Bruggmann R."/>
            <person name="Wittwer M."/>
        </authorList>
    </citation>
    <scope>NUCLEOTIDE SEQUENCE [LARGE SCALE GENOMIC DNA]</scope>
    <source>
        <strain evidence="2 3">ATCC 30894</strain>
    </source>
</reference>
<dbReference type="VEuPathDB" id="AmoebaDB:NfTy_064740"/>
<organism evidence="2 3">
    <name type="scientific">Naegleria fowleri</name>
    <name type="common">Brain eating amoeba</name>
    <dbReference type="NCBI Taxonomy" id="5763"/>
    <lineage>
        <taxon>Eukaryota</taxon>
        <taxon>Discoba</taxon>
        <taxon>Heterolobosea</taxon>
        <taxon>Tetramitia</taxon>
        <taxon>Eutetramitia</taxon>
        <taxon>Vahlkampfiidae</taxon>
        <taxon>Naegleria</taxon>
    </lineage>
</organism>